<dbReference type="Proteomes" id="UP000828390">
    <property type="component" value="Unassembled WGS sequence"/>
</dbReference>
<feature type="compositionally biased region" description="Acidic residues" evidence="1">
    <location>
        <begin position="67"/>
        <end position="97"/>
    </location>
</feature>
<sequence length="138" mass="15324">MGLGTAGTITGDCLCGSLQQKYNYKLQDRGRFACEETSQEDEYGEDDVDYDGDAAADDDSVAAVAYDADDDKEDDKDDDDDDDDDDGVKDDDDDDEEKGMINIVVKTQDGCINSVADYIRKFKYGTLWSLHCAHYIIK</sequence>
<name>A0A9D4GC15_DREPO</name>
<organism evidence="2 3">
    <name type="scientific">Dreissena polymorpha</name>
    <name type="common">Zebra mussel</name>
    <name type="synonym">Mytilus polymorpha</name>
    <dbReference type="NCBI Taxonomy" id="45954"/>
    <lineage>
        <taxon>Eukaryota</taxon>
        <taxon>Metazoa</taxon>
        <taxon>Spiralia</taxon>
        <taxon>Lophotrochozoa</taxon>
        <taxon>Mollusca</taxon>
        <taxon>Bivalvia</taxon>
        <taxon>Autobranchia</taxon>
        <taxon>Heteroconchia</taxon>
        <taxon>Euheterodonta</taxon>
        <taxon>Imparidentia</taxon>
        <taxon>Neoheterodontei</taxon>
        <taxon>Myida</taxon>
        <taxon>Dreissenoidea</taxon>
        <taxon>Dreissenidae</taxon>
        <taxon>Dreissena</taxon>
    </lineage>
</organism>
<feature type="compositionally biased region" description="Acidic residues" evidence="1">
    <location>
        <begin position="37"/>
        <end position="55"/>
    </location>
</feature>
<proteinExistence type="predicted"/>
<reference evidence="2" key="1">
    <citation type="journal article" date="2019" name="bioRxiv">
        <title>The Genome of the Zebra Mussel, Dreissena polymorpha: A Resource for Invasive Species Research.</title>
        <authorList>
            <person name="McCartney M.A."/>
            <person name="Auch B."/>
            <person name="Kono T."/>
            <person name="Mallez S."/>
            <person name="Zhang Y."/>
            <person name="Obille A."/>
            <person name="Becker A."/>
            <person name="Abrahante J.E."/>
            <person name="Garbe J."/>
            <person name="Badalamenti J.P."/>
            <person name="Herman A."/>
            <person name="Mangelson H."/>
            <person name="Liachko I."/>
            <person name="Sullivan S."/>
            <person name="Sone E.D."/>
            <person name="Koren S."/>
            <person name="Silverstein K.A.T."/>
            <person name="Beckman K.B."/>
            <person name="Gohl D.M."/>
        </authorList>
    </citation>
    <scope>NUCLEOTIDE SEQUENCE</scope>
    <source>
        <strain evidence="2">Duluth1</strain>
        <tissue evidence="2">Whole animal</tissue>
    </source>
</reference>
<accession>A0A9D4GC15</accession>
<dbReference type="EMBL" id="JAIWYP010000006">
    <property type="protein sequence ID" value="KAH3814148.1"/>
    <property type="molecule type" value="Genomic_DNA"/>
</dbReference>
<gene>
    <name evidence="2" type="ORF">DPMN_142639</name>
</gene>
<feature type="region of interest" description="Disordered" evidence="1">
    <location>
        <begin position="36"/>
        <end position="55"/>
    </location>
</feature>
<keyword evidence="3" id="KW-1185">Reference proteome</keyword>
<evidence type="ECO:0000256" key="1">
    <source>
        <dbReference type="SAM" id="MobiDB-lite"/>
    </source>
</evidence>
<comment type="caution">
    <text evidence="2">The sequence shown here is derived from an EMBL/GenBank/DDBJ whole genome shotgun (WGS) entry which is preliminary data.</text>
</comment>
<feature type="region of interest" description="Disordered" evidence="1">
    <location>
        <begin position="65"/>
        <end position="100"/>
    </location>
</feature>
<protein>
    <submittedName>
        <fullName evidence="2">Uncharacterized protein</fullName>
    </submittedName>
</protein>
<evidence type="ECO:0000313" key="2">
    <source>
        <dbReference type="EMBL" id="KAH3814148.1"/>
    </source>
</evidence>
<reference evidence="2" key="2">
    <citation type="submission" date="2020-11" db="EMBL/GenBank/DDBJ databases">
        <authorList>
            <person name="McCartney M.A."/>
            <person name="Auch B."/>
            <person name="Kono T."/>
            <person name="Mallez S."/>
            <person name="Becker A."/>
            <person name="Gohl D.M."/>
            <person name="Silverstein K.A.T."/>
            <person name="Koren S."/>
            <person name="Bechman K.B."/>
            <person name="Herman A."/>
            <person name="Abrahante J.E."/>
            <person name="Garbe J."/>
        </authorList>
    </citation>
    <scope>NUCLEOTIDE SEQUENCE</scope>
    <source>
        <strain evidence="2">Duluth1</strain>
        <tissue evidence="2">Whole animal</tissue>
    </source>
</reference>
<evidence type="ECO:0000313" key="3">
    <source>
        <dbReference type="Proteomes" id="UP000828390"/>
    </source>
</evidence>
<dbReference type="AlphaFoldDB" id="A0A9D4GC15"/>